<feature type="compositionally biased region" description="Polar residues" evidence="1">
    <location>
        <begin position="32"/>
        <end position="41"/>
    </location>
</feature>
<reference evidence="2" key="1">
    <citation type="submission" date="2018-01" db="EMBL/GenBank/DDBJ databases">
        <title>An insight into the sialome of Amazonian anophelines.</title>
        <authorList>
            <person name="Ribeiro J.M."/>
            <person name="Scarpassa V."/>
            <person name="Calvo E."/>
        </authorList>
    </citation>
    <scope>NUCLEOTIDE SEQUENCE</scope>
    <source>
        <tissue evidence="2">Salivary glands</tissue>
    </source>
</reference>
<proteinExistence type="predicted"/>
<dbReference type="EMBL" id="GGFJ01013226">
    <property type="protein sequence ID" value="MBW62367.1"/>
    <property type="molecule type" value="Transcribed_RNA"/>
</dbReference>
<organism evidence="2">
    <name type="scientific">Anopheles marajoara</name>
    <dbReference type="NCBI Taxonomy" id="58244"/>
    <lineage>
        <taxon>Eukaryota</taxon>
        <taxon>Metazoa</taxon>
        <taxon>Ecdysozoa</taxon>
        <taxon>Arthropoda</taxon>
        <taxon>Hexapoda</taxon>
        <taxon>Insecta</taxon>
        <taxon>Pterygota</taxon>
        <taxon>Neoptera</taxon>
        <taxon>Endopterygota</taxon>
        <taxon>Diptera</taxon>
        <taxon>Nematocera</taxon>
        <taxon>Culicoidea</taxon>
        <taxon>Culicidae</taxon>
        <taxon>Anophelinae</taxon>
        <taxon>Anopheles</taxon>
    </lineage>
</organism>
<protein>
    <submittedName>
        <fullName evidence="2">Putative secreted protein</fullName>
    </submittedName>
</protein>
<accession>A0A2M4CAM0</accession>
<feature type="region of interest" description="Disordered" evidence="1">
    <location>
        <begin position="26"/>
        <end position="47"/>
    </location>
</feature>
<sequence length="85" mass="9838">MKPIFFPYWKRCLLLLRYVRPKQGRINRSKPKTNNTKNDSNGWGGGEIDRVSTPVEFKVGILAFNGCSCIENIEIMSKYRCNEIP</sequence>
<evidence type="ECO:0000256" key="1">
    <source>
        <dbReference type="SAM" id="MobiDB-lite"/>
    </source>
</evidence>
<name>A0A2M4CAM0_9DIPT</name>
<dbReference type="AlphaFoldDB" id="A0A2M4CAM0"/>
<evidence type="ECO:0000313" key="2">
    <source>
        <dbReference type="EMBL" id="MBW62367.1"/>
    </source>
</evidence>